<organism evidence="2 3">
    <name type="scientific">Psychrobacillus faecigallinarum</name>
    <dbReference type="NCBI Taxonomy" id="2762235"/>
    <lineage>
        <taxon>Bacteria</taxon>
        <taxon>Bacillati</taxon>
        <taxon>Bacillota</taxon>
        <taxon>Bacilli</taxon>
        <taxon>Bacillales</taxon>
        <taxon>Bacillaceae</taxon>
        <taxon>Psychrobacillus</taxon>
    </lineage>
</organism>
<protein>
    <recommendedName>
        <fullName evidence="4">DUF3221 domain-containing protein</fullName>
    </recommendedName>
</protein>
<evidence type="ECO:0000313" key="3">
    <source>
        <dbReference type="Proteomes" id="UP000640786"/>
    </source>
</evidence>
<keyword evidence="3" id="KW-1185">Reference proteome</keyword>
<dbReference type="RefSeq" id="WP_151110402.1">
    <property type="nucleotide sequence ID" value="NZ_JACSQO010000001.1"/>
</dbReference>
<keyword evidence="1" id="KW-0812">Transmembrane</keyword>
<name>A0ABR8R4Y8_9BACI</name>
<feature type="transmembrane region" description="Helical" evidence="1">
    <location>
        <begin position="6"/>
        <end position="24"/>
    </location>
</feature>
<proteinExistence type="predicted"/>
<keyword evidence="1" id="KW-0472">Membrane</keyword>
<keyword evidence="1" id="KW-1133">Transmembrane helix</keyword>
<accession>A0ABR8R4Y8</accession>
<dbReference type="Proteomes" id="UP000640786">
    <property type="component" value="Unassembled WGS sequence"/>
</dbReference>
<evidence type="ECO:0000256" key="1">
    <source>
        <dbReference type="SAM" id="Phobius"/>
    </source>
</evidence>
<comment type="caution">
    <text evidence="2">The sequence shown here is derived from an EMBL/GenBank/DDBJ whole genome shotgun (WGS) entry which is preliminary data.</text>
</comment>
<reference evidence="2 3" key="1">
    <citation type="submission" date="2020-08" db="EMBL/GenBank/DDBJ databases">
        <title>A Genomic Blueprint of the Chicken Gut Microbiome.</title>
        <authorList>
            <person name="Gilroy R."/>
            <person name="Ravi A."/>
            <person name="Getino M."/>
            <person name="Pursley I."/>
            <person name="Horton D.L."/>
            <person name="Alikhan N.-F."/>
            <person name="Baker D."/>
            <person name="Gharbi K."/>
            <person name="Hall N."/>
            <person name="Watson M."/>
            <person name="Adriaenssens E.M."/>
            <person name="Foster-Nyarko E."/>
            <person name="Jarju S."/>
            <person name="Secka A."/>
            <person name="Antonio M."/>
            <person name="Oren A."/>
            <person name="Chaudhuri R."/>
            <person name="La Ragione R.M."/>
            <person name="Hildebrand F."/>
            <person name="Pallen M.J."/>
        </authorList>
    </citation>
    <scope>NUCLEOTIDE SEQUENCE [LARGE SCALE GENOMIC DNA]</scope>
    <source>
        <strain evidence="2 3">Sa2BUA9</strain>
    </source>
</reference>
<gene>
    <name evidence="2" type="ORF">H9650_00495</name>
</gene>
<dbReference type="EMBL" id="JACSQO010000001">
    <property type="protein sequence ID" value="MBD7942577.1"/>
    <property type="molecule type" value="Genomic_DNA"/>
</dbReference>
<evidence type="ECO:0008006" key="4">
    <source>
        <dbReference type="Google" id="ProtNLM"/>
    </source>
</evidence>
<sequence>MKRIYWIILSSLMIVIMLIVFFFYRADYHGVIRGLEGNQFTLYPLKVNPEYEHYTPVIFFSKDTYVIGETNSITDLKPGQEVELWVEEIDEKKIAKKIKVINE</sequence>
<evidence type="ECO:0000313" key="2">
    <source>
        <dbReference type="EMBL" id="MBD7942577.1"/>
    </source>
</evidence>